<sequence length="257" mass="28702">MAVPFARCTQRSSSVLPQQHYTVAGLSCFLELAMHPLFLYAIFWTLTLTTTVTVSVLSLKLGFSSSISPMMEIAEACSLQGNETSPSCRLRFQLPLDGPHDGLYKTAQQFDTLKDAHYPVVKKSTGLLQIANLIEATEYLSNVVITIASHCRHLPQCVATEDFEALQPWLAYLSFCLELVPKNAAMCINIVTKLCAHILSSFAFLLKTCWRRLSWRIINHEIPILEKWKNSGVTAFPYAIIFSKAVTKSLEALVTKL</sequence>
<gene>
    <name evidence="2" type="ORF">CSSPJE1EN2_LOCUS11023</name>
</gene>
<keyword evidence="1" id="KW-0472">Membrane</keyword>
<name>A0ABP1AZK9_9BRYO</name>
<dbReference type="PANTHER" id="PTHR34658">
    <property type="entry name" value="OS01G0151800 PROTEIN"/>
    <property type="match status" value="1"/>
</dbReference>
<evidence type="ECO:0000313" key="3">
    <source>
        <dbReference type="Proteomes" id="UP001497522"/>
    </source>
</evidence>
<dbReference type="PROSITE" id="PS51257">
    <property type="entry name" value="PROKAR_LIPOPROTEIN"/>
    <property type="match status" value="1"/>
</dbReference>
<keyword evidence="1" id="KW-0812">Transmembrane</keyword>
<keyword evidence="3" id="KW-1185">Reference proteome</keyword>
<keyword evidence="1" id="KW-1133">Transmembrane helix</keyword>
<protein>
    <submittedName>
        <fullName evidence="2">Uncharacterized protein</fullName>
    </submittedName>
</protein>
<evidence type="ECO:0000313" key="2">
    <source>
        <dbReference type="EMBL" id="CAK9868028.1"/>
    </source>
</evidence>
<organism evidence="2 3">
    <name type="scientific">Sphagnum jensenii</name>
    <dbReference type="NCBI Taxonomy" id="128206"/>
    <lineage>
        <taxon>Eukaryota</taxon>
        <taxon>Viridiplantae</taxon>
        <taxon>Streptophyta</taxon>
        <taxon>Embryophyta</taxon>
        <taxon>Bryophyta</taxon>
        <taxon>Sphagnophytina</taxon>
        <taxon>Sphagnopsida</taxon>
        <taxon>Sphagnales</taxon>
        <taxon>Sphagnaceae</taxon>
        <taxon>Sphagnum</taxon>
    </lineage>
</organism>
<evidence type="ECO:0000256" key="1">
    <source>
        <dbReference type="SAM" id="Phobius"/>
    </source>
</evidence>
<dbReference type="PANTHER" id="PTHR34658:SF2">
    <property type="entry name" value="OS01G0151800 PROTEIN"/>
    <property type="match status" value="1"/>
</dbReference>
<dbReference type="EMBL" id="OZ023719">
    <property type="protein sequence ID" value="CAK9868028.1"/>
    <property type="molecule type" value="Genomic_DNA"/>
</dbReference>
<feature type="transmembrane region" description="Helical" evidence="1">
    <location>
        <begin position="37"/>
        <end position="63"/>
    </location>
</feature>
<accession>A0ABP1AZK9</accession>
<proteinExistence type="predicted"/>
<reference evidence="2" key="1">
    <citation type="submission" date="2024-03" db="EMBL/GenBank/DDBJ databases">
        <authorList>
            <consortium name="ELIXIR-Norway"/>
            <consortium name="Elixir Norway"/>
        </authorList>
    </citation>
    <scope>NUCLEOTIDE SEQUENCE</scope>
</reference>
<dbReference type="Proteomes" id="UP001497522">
    <property type="component" value="Chromosome 18"/>
</dbReference>